<feature type="signal peptide" evidence="1">
    <location>
        <begin position="1"/>
        <end position="23"/>
    </location>
</feature>
<dbReference type="HOGENOM" id="CLU_2398499_0_0_7"/>
<proteinExistence type="predicted"/>
<evidence type="ECO:0000313" key="3">
    <source>
        <dbReference type="Proteomes" id="UP000006431"/>
    </source>
</evidence>
<organism evidence="2 3">
    <name type="scientific">Sulfurimonas gotlandica (strain DSM 19862 / JCM 16533 / GD1)</name>
    <dbReference type="NCBI Taxonomy" id="929558"/>
    <lineage>
        <taxon>Bacteria</taxon>
        <taxon>Pseudomonadati</taxon>
        <taxon>Campylobacterota</taxon>
        <taxon>Epsilonproteobacteria</taxon>
        <taxon>Campylobacterales</taxon>
        <taxon>Sulfurimonadaceae</taxon>
        <taxon>Sulfurimonas</taxon>
    </lineage>
</organism>
<comment type="caution">
    <text evidence="2">The sequence shown here is derived from an EMBL/GenBank/DDBJ whole genome shotgun (WGS) entry which is preliminary data.</text>
</comment>
<accession>B6BLH6</accession>
<gene>
    <name evidence="2" type="ORF">SMGD1_0106</name>
</gene>
<feature type="chain" id="PRO_5002843086" evidence="1">
    <location>
        <begin position="24"/>
        <end position="93"/>
    </location>
</feature>
<reference evidence="2 3" key="1">
    <citation type="journal article" date="2012" name="Proc. Natl. Acad. Sci. U.S.A.">
        <title>Genome and physiology of a model Epsilonproteobacterium responsible for sulfide detoxification in marine oxygen depletion zones.</title>
        <authorList>
            <person name="Grote J."/>
            <person name="Schott T."/>
            <person name="Bruckner C.G."/>
            <person name="Glockner F.O."/>
            <person name="Jost G."/>
            <person name="Teeling H."/>
            <person name="Labrenz M."/>
            <person name="Jurgens K."/>
        </authorList>
    </citation>
    <scope>NUCLEOTIDE SEQUENCE [LARGE SCALE GENOMIC DNA]</scope>
    <source>
        <strain evidence="2 3">GD1</strain>
    </source>
</reference>
<keyword evidence="3" id="KW-1185">Reference proteome</keyword>
<protein>
    <submittedName>
        <fullName evidence="2">Uncharacterized protein</fullName>
    </submittedName>
</protein>
<dbReference type="EMBL" id="AFRZ01000001">
    <property type="protein sequence ID" value="EHP28633.1"/>
    <property type="molecule type" value="Genomic_DNA"/>
</dbReference>
<accession>H1FS87</accession>
<dbReference type="RefSeq" id="WP_008338478.1">
    <property type="nucleotide sequence ID" value="NZ_AFRZ01000001.1"/>
</dbReference>
<sequence>MKLKTLFFFFLLSIFFLGTQGSATESPDKFVVTSEVSIEVSEQVEETEDNRNSLQPILLLSYVTLDSYVIVYDQSFFLRDNFIDIDKPPILKI</sequence>
<dbReference type="STRING" id="929558.SMGD1_0106"/>
<name>B6BLH6_SULGG</name>
<keyword evidence="1" id="KW-0732">Signal</keyword>
<evidence type="ECO:0000313" key="2">
    <source>
        <dbReference type="EMBL" id="EHP28633.1"/>
    </source>
</evidence>
<dbReference type="Proteomes" id="UP000006431">
    <property type="component" value="Unassembled WGS sequence"/>
</dbReference>
<dbReference type="AlphaFoldDB" id="B6BLH6"/>
<evidence type="ECO:0000256" key="1">
    <source>
        <dbReference type="SAM" id="SignalP"/>
    </source>
</evidence>
<dbReference type="PATRIC" id="fig|929558.9.peg.971"/>